<dbReference type="GeneID" id="25916122"/>
<keyword evidence="3" id="KW-1185">Reference proteome</keyword>
<dbReference type="RefSeq" id="XP_014145740.1">
    <property type="nucleotide sequence ID" value="XM_014290265.1"/>
</dbReference>
<dbReference type="AlphaFoldDB" id="A0A0L0F6Q7"/>
<gene>
    <name evidence="2" type="ORF">SARC_15618</name>
</gene>
<feature type="compositionally biased region" description="Basic and acidic residues" evidence="1">
    <location>
        <begin position="46"/>
        <end position="60"/>
    </location>
</feature>
<organism evidence="2 3">
    <name type="scientific">Sphaeroforma arctica JP610</name>
    <dbReference type="NCBI Taxonomy" id="667725"/>
    <lineage>
        <taxon>Eukaryota</taxon>
        <taxon>Ichthyosporea</taxon>
        <taxon>Ichthyophonida</taxon>
        <taxon>Sphaeroforma</taxon>
    </lineage>
</organism>
<evidence type="ECO:0000313" key="3">
    <source>
        <dbReference type="Proteomes" id="UP000054560"/>
    </source>
</evidence>
<evidence type="ECO:0000256" key="1">
    <source>
        <dbReference type="SAM" id="MobiDB-lite"/>
    </source>
</evidence>
<accession>A0A0L0F6Q7</accession>
<feature type="non-terminal residue" evidence="2">
    <location>
        <position position="269"/>
    </location>
</feature>
<feature type="compositionally biased region" description="Polar residues" evidence="1">
    <location>
        <begin position="176"/>
        <end position="200"/>
    </location>
</feature>
<protein>
    <submittedName>
        <fullName evidence="2">Uncharacterized protein</fullName>
    </submittedName>
</protein>
<reference evidence="2 3" key="1">
    <citation type="submission" date="2011-02" db="EMBL/GenBank/DDBJ databases">
        <title>The Genome Sequence of Sphaeroforma arctica JP610.</title>
        <authorList>
            <consortium name="The Broad Institute Genome Sequencing Platform"/>
            <person name="Russ C."/>
            <person name="Cuomo C."/>
            <person name="Young S.K."/>
            <person name="Zeng Q."/>
            <person name="Gargeya S."/>
            <person name="Alvarado L."/>
            <person name="Berlin A."/>
            <person name="Chapman S.B."/>
            <person name="Chen Z."/>
            <person name="Freedman E."/>
            <person name="Gellesch M."/>
            <person name="Goldberg J."/>
            <person name="Griggs A."/>
            <person name="Gujja S."/>
            <person name="Heilman E."/>
            <person name="Heiman D."/>
            <person name="Howarth C."/>
            <person name="Mehta T."/>
            <person name="Neiman D."/>
            <person name="Pearson M."/>
            <person name="Roberts A."/>
            <person name="Saif S."/>
            <person name="Shea T."/>
            <person name="Shenoy N."/>
            <person name="Sisk P."/>
            <person name="Stolte C."/>
            <person name="Sykes S."/>
            <person name="White J."/>
            <person name="Yandava C."/>
            <person name="Burger G."/>
            <person name="Gray M.W."/>
            <person name="Holland P.W.H."/>
            <person name="King N."/>
            <person name="Lang F.B.F."/>
            <person name="Roger A.J."/>
            <person name="Ruiz-Trillo I."/>
            <person name="Haas B."/>
            <person name="Nusbaum C."/>
            <person name="Birren B."/>
        </authorList>
    </citation>
    <scope>NUCLEOTIDE SEQUENCE [LARGE SCALE GENOMIC DNA]</scope>
    <source>
        <strain evidence="2 3">JP610</strain>
    </source>
</reference>
<evidence type="ECO:0000313" key="2">
    <source>
        <dbReference type="EMBL" id="KNC71838.1"/>
    </source>
</evidence>
<feature type="compositionally biased region" description="Basic residues" evidence="1">
    <location>
        <begin position="141"/>
        <end position="154"/>
    </location>
</feature>
<proteinExistence type="predicted"/>
<feature type="compositionally biased region" description="Polar residues" evidence="1">
    <location>
        <begin position="13"/>
        <end position="23"/>
    </location>
</feature>
<dbReference type="Proteomes" id="UP000054560">
    <property type="component" value="Unassembled WGS sequence"/>
</dbReference>
<feature type="region of interest" description="Disordered" evidence="1">
    <location>
        <begin position="135"/>
        <end position="155"/>
    </location>
</feature>
<dbReference type="EMBL" id="KQ248031">
    <property type="protein sequence ID" value="KNC71838.1"/>
    <property type="molecule type" value="Genomic_DNA"/>
</dbReference>
<sequence>MYEQGVGRYKSGVSESSGTTHPQHTQESHRRSEGRAKRRSSLGSETGEKNMSDINRRSVDINRTAESGARTKGGVTPQPQHKQPEFSLSVDEEGLGAKTGEDMQWDMKTEINTHKNAHVQAHPNTDTGASLATTHTSTPHTHTHTHTHSHKPHLRAGEDVGDIAETIMEDSGGDTSGNEGQQRGLSTSSLGMGNRATSASPLPHRGPASRVFSHRFTTSSTNSSPNKPHRRSSPTTISNADGERVLSILGSSHSAENADSPVTVGNPTI</sequence>
<name>A0A0L0F6Q7_9EUKA</name>
<feature type="region of interest" description="Disordered" evidence="1">
    <location>
        <begin position="1"/>
        <end position="96"/>
    </location>
</feature>
<feature type="compositionally biased region" description="Basic and acidic residues" evidence="1">
    <location>
        <begin position="24"/>
        <end position="35"/>
    </location>
</feature>
<feature type="region of interest" description="Disordered" evidence="1">
    <location>
        <begin position="168"/>
        <end position="269"/>
    </location>
</feature>